<dbReference type="InterPro" id="IPR002508">
    <property type="entry name" value="MurNAc-LAA_cat"/>
</dbReference>
<comment type="caution">
    <text evidence="4">The sequence shown here is derived from an EMBL/GenBank/DDBJ whole genome shotgun (WGS) entry which is preliminary data.</text>
</comment>
<keyword evidence="1 4" id="KW-0378">Hydrolase</keyword>
<dbReference type="GO" id="GO:0009253">
    <property type="term" value="P:peptidoglycan catabolic process"/>
    <property type="evidence" value="ECO:0007669"/>
    <property type="project" value="InterPro"/>
</dbReference>
<dbReference type="Gene3D" id="2.60.40.3500">
    <property type="match status" value="1"/>
</dbReference>
<dbReference type="EMBL" id="JACHXW010000004">
    <property type="protein sequence ID" value="MBB3151778.1"/>
    <property type="molecule type" value="Genomic_DNA"/>
</dbReference>
<keyword evidence="5" id="KW-1185">Reference proteome</keyword>
<dbReference type="Pfam" id="PF01520">
    <property type="entry name" value="Amidase_3"/>
    <property type="match status" value="1"/>
</dbReference>
<evidence type="ECO:0000313" key="4">
    <source>
        <dbReference type="EMBL" id="MBB3151778.1"/>
    </source>
</evidence>
<dbReference type="InterPro" id="IPR012854">
    <property type="entry name" value="Cu_amine_oxidase-like_N"/>
</dbReference>
<dbReference type="RefSeq" id="WP_183561034.1">
    <property type="nucleotide sequence ID" value="NZ_CBCSLB010000008.1"/>
</dbReference>
<dbReference type="SMART" id="SM00646">
    <property type="entry name" value="Ami_3"/>
    <property type="match status" value="1"/>
</dbReference>
<evidence type="ECO:0000256" key="2">
    <source>
        <dbReference type="SAM" id="SignalP"/>
    </source>
</evidence>
<dbReference type="EC" id="3.5.1.28" evidence="4"/>
<dbReference type="Proteomes" id="UP000518605">
    <property type="component" value="Unassembled WGS sequence"/>
</dbReference>
<dbReference type="CDD" id="cd02696">
    <property type="entry name" value="MurNAc-LAA"/>
    <property type="match status" value="1"/>
</dbReference>
<name>A0A7W5GA00_9BACL</name>
<dbReference type="GO" id="GO:0030288">
    <property type="term" value="C:outer membrane-bounded periplasmic space"/>
    <property type="evidence" value="ECO:0007669"/>
    <property type="project" value="TreeGrafter"/>
</dbReference>
<accession>A0A7W5GA00</accession>
<dbReference type="PANTHER" id="PTHR30404">
    <property type="entry name" value="N-ACETYLMURAMOYL-L-ALANINE AMIDASE"/>
    <property type="match status" value="1"/>
</dbReference>
<dbReference type="InterPro" id="IPR050695">
    <property type="entry name" value="N-acetylmuramoyl_amidase_3"/>
</dbReference>
<evidence type="ECO:0000256" key="1">
    <source>
        <dbReference type="ARBA" id="ARBA00022801"/>
    </source>
</evidence>
<dbReference type="PANTHER" id="PTHR30404:SF0">
    <property type="entry name" value="N-ACETYLMURAMOYL-L-ALANINE AMIDASE AMIC"/>
    <property type="match status" value="1"/>
</dbReference>
<dbReference type="SUPFAM" id="SSF53187">
    <property type="entry name" value="Zn-dependent exopeptidases"/>
    <property type="match status" value="1"/>
</dbReference>
<dbReference type="AlphaFoldDB" id="A0A7W5GA00"/>
<proteinExistence type="predicted"/>
<dbReference type="Gene3D" id="3.30.457.10">
    <property type="entry name" value="Copper amine oxidase-like, N-terminal domain"/>
    <property type="match status" value="1"/>
</dbReference>
<evidence type="ECO:0000313" key="5">
    <source>
        <dbReference type="Proteomes" id="UP000518605"/>
    </source>
</evidence>
<dbReference type="GO" id="GO:0008745">
    <property type="term" value="F:N-acetylmuramoyl-L-alanine amidase activity"/>
    <property type="evidence" value="ECO:0007669"/>
    <property type="project" value="UniProtKB-EC"/>
</dbReference>
<dbReference type="InterPro" id="IPR036582">
    <property type="entry name" value="Mao_N_sf"/>
</dbReference>
<feature type="domain" description="MurNAc-LAA" evidence="3">
    <location>
        <begin position="356"/>
        <end position="463"/>
    </location>
</feature>
<feature type="signal peptide" evidence="2">
    <location>
        <begin position="1"/>
        <end position="24"/>
    </location>
</feature>
<dbReference type="InterPro" id="IPR021731">
    <property type="entry name" value="AMIN_dom"/>
</dbReference>
<dbReference type="Pfam" id="PF11741">
    <property type="entry name" value="AMIN"/>
    <property type="match status" value="1"/>
</dbReference>
<reference evidence="4 5" key="1">
    <citation type="submission" date="2020-08" db="EMBL/GenBank/DDBJ databases">
        <title>Genomic Encyclopedia of Type Strains, Phase III (KMG-III): the genomes of soil and plant-associated and newly described type strains.</title>
        <authorList>
            <person name="Whitman W."/>
        </authorList>
    </citation>
    <scope>NUCLEOTIDE SEQUENCE [LARGE SCALE GENOMIC DNA]</scope>
    <source>
        <strain evidence="4 5">CECT 8234</strain>
    </source>
</reference>
<evidence type="ECO:0000259" key="3">
    <source>
        <dbReference type="SMART" id="SM00646"/>
    </source>
</evidence>
<sequence>MKRFVSMLLFMSLFFTMFATVGQAAEVVPKLFLNGNLLTSAVNPQIINNATVVPVRTVSEGLGYQIVWDNTTKAATVTHGSNIIKLKLNDNIALVNDQKVQMDTTASVIKGTTLVPLRFIGEQFGLDFEWKATEKEVHMYEHATEPTEPVIPTDPAVPTGLITEVAYNGESTLTVSYEGVSKANKPLVLDSPKRIVFDFPNTGLNTFLSGQAVIDVTDSTYLQKIRYSLFSNSPPTVRLVIEISEDTGYVLTEDLGKFKLTFMPLADVPVDPNLPVDPPIVIDPQEPPASNDMFDVVIDPGHGGSDPGAKSVLNRWEKEFNLSVALKMKALLDKEPKIKAHFTRTGDTYPSLDDRIKFAENLKADLFMSIHANSGAASASGAETYYYRENSKALAAVIHKRLIAATKIKDRGVKKEAYKVIKQTTMPAVLIEAGFLSNSNDAKMLFDDAAQTRIATELVAGIKEYFKVK</sequence>
<dbReference type="SUPFAM" id="SSF55383">
    <property type="entry name" value="Copper amine oxidase, domain N"/>
    <property type="match status" value="1"/>
</dbReference>
<protein>
    <submittedName>
        <fullName evidence="4">N-acetylmuramoyl-L-alanine amidase</fullName>
        <ecNumber evidence="4">3.5.1.28</ecNumber>
    </submittedName>
</protein>
<feature type="chain" id="PRO_5031210696" evidence="2">
    <location>
        <begin position="25"/>
        <end position="469"/>
    </location>
</feature>
<dbReference type="Gene3D" id="3.40.630.40">
    <property type="entry name" value="Zn-dependent exopeptidases"/>
    <property type="match status" value="1"/>
</dbReference>
<organism evidence="4 5">
    <name type="scientific">Paenibacillus endophyticus</name>
    <dbReference type="NCBI Taxonomy" id="1294268"/>
    <lineage>
        <taxon>Bacteria</taxon>
        <taxon>Bacillati</taxon>
        <taxon>Bacillota</taxon>
        <taxon>Bacilli</taxon>
        <taxon>Bacillales</taxon>
        <taxon>Paenibacillaceae</taxon>
        <taxon>Paenibacillus</taxon>
    </lineage>
</organism>
<gene>
    <name evidence="4" type="ORF">FHS16_001824</name>
</gene>
<dbReference type="Pfam" id="PF07833">
    <property type="entry name" value="Cu_amine_oxidN1"/>
    <property type="match status" value="1"/>
</dbReference>
<keyword evidence="2" id="KW-0732">Signal</keyword>